<sequence length="642" mass="67480">MDLPESGAAAAGAPNLAEGFPEATTAQWRELVAGVLRKSGVDEERLTDAPEAVLAATSYDGFGIDPLHTSQPPAADPGFPGAAPFTRGYRAGGNVTTGWDVRARHTDADPAVLRRRVLADLMNGAASLWISVGGEGLPADRLGEALTDVHLDLAPVLLSAGHEYAEAADALLTAHADAEVPDGRVISHLGIDPLGTAARTGEACDVDEPVRFAVDRARERPHLGLLVADGTPVHGAGGSDAQELGWAIAAGTAYLRALHEAGLDPEDAAGRIEFRLAVGADQFAGIAKLRAARATWNQVLAAGGIDPRHRTMRIHATTSEAMMTRRDPHVNMLRTTVACFAAGIGGADAVTVEPFDSAVGLPDDFARRIARNTQAILQEESNLARVIDPAGGSFYVEALTKDLYEAAWAFLRRIEAAGGAARALDEGVLRAGVDDVWQRRRSDIAHRRAPLTGVSEFPDAAETPLERPTDPSRTPVPSGLPERRYAQEFEALRDRSDTQERTTGQRPTAFLATLGPVAAHTARASFATNLLAAGGVAAVEPGPLEGTEAAAHAFAESGARIAVLCGSDELYAEHAEDTARALKGAGARRVLLAGKPRDVYRQAGVDGFAHQGCDAVEILTDLVDLLHTDPPAQPAREQGEKA</sequence>
<dbReference type="Gene3D" id="3.20.20.240">
    <property type="entry name" value="Methylmalonyl-CoA mutase"/>
    <property type="match status" value="1"/>
</dbReference>
<proteinExistence type="inferred from homology"/>
<dbReference type="InterPro" id="IPR006099">
    <property type="entry name" value="MeMalonylCoA_mutase_a/b_cat"/>
</dbReference>
<evidence type="ECO:0000256" key="4">
    <source>
        <dbReference type="ARBA" id="ARBA00012398"/>
    </source>
</evidence>
<evidence type="ECO:0000313" key="10">
    <source>
        <dbReference type="EMBL" id="MBE2998822.1"/>
    </source>
</evidence>
<evidence type="ECO:0000256" key="7">
    <source>
        <dbReference type="ARBA" id="ARBA00023285"/>
    </source>
</evidence>
<feature type="compositionally biased region" description="Low complexity" evidence="8">
    <location>
        <begin position="72"/>
        <end position="85"/>
    </location>
</feature>
<dbReference type="InterPro" id="IPR024067">
    <property type="entry name" value="Me-malonyl-CoA_mutase_sm_su_N"/>
</dbReference>
<dbReference type="Gene3D" id="1.10.196.20">
    <property type="match status" value="1"/>
</dbReference>
<dbReference type="SUPFAM" id="SSF51703">
    <property type="entry name" value="Cobalamin (vitamin B12)-dependent enzymes"/>
    <property type="match status" value="1"/>
</dbReference>
<gene>
    <name evidence="10" type="ORF">IDM40_08910</name>
</gene>
<dbReference type="EMBL" id="JADBGI010000006">
    <property type="protein sequence ID" value="MBE2998822.1"/>
    <property type="molecule type" value="Genomic_DNA"/>
</dbReference>
<reference evidence="10 11" key="1">
    <citation type="submission" date="2020-09" db="EMBL/GenBank/DDBJ databases">
        <title>Diversity and distribution of actinomycetes associated with coral in the coast of Hainan.</title>
        <authorList>
            <person name="Li F."/>
        </authorList>
    </citation>
    <scope>NUCLEOTIDE SEQUENCE [LARGE SCALE GENOMIC DNA]</scope>
    <source>
        <strain evidence="10 11">HNM0947</strain>
    </source>
</reference>
<dbReference type="PANTHER" id="PTHR48101:SF4">
    <property type="entry name" value="METHYLMALONYL-COA MUTASE, MITOCHONDRIAL"/>
    <property type="match status" value="1"/>
</dbReference>
<evidence type="ECO:0000256" key="1">
    <source>
        <dbReference type="ARBA" id="ARBA00001922"/>
    </source>
</evidence>
<comment type="caution">
    <text evidence="10">The sequence shown here is derived from an EMBL/GenBank/DDBJ whole genome shotgun (WGS) entry which is preliminary data.</text>
</comment>
<dbReference type="PROSITE" id="PS00544">
    <property type="entry name" value="METMALONYL_COA_MUTASE"/>
    <property type="match status" value="1"/>
</dbReference>
<keyword evidence="6" id="KW-0413">Isomerase</keyword>
<evidence type="ECO:0000256" key="8">
    <source>
        <dbReference type="SAM" id="MobiDB-lite"/>
    </source>
</evidence>
<keyword evidence="11" id="KW-1185">Reference proteome</keyword>
<evidence type="ECO:0000259" key="9">
    <source>
        <dbReference type="Pfam" id="PF01642"/>
    </source>
</evidence>
<comment type="subunit">
    <text evidence="3">Heterodimer of an alpha and a beta chain.</text>
</comment>
<feature type="region of interest" description="Disordered" evidence="8">
    <location>
        <begin position="450"/>
        <end position="483"/>
    </location>
</feature>
<dbReference type="EC" id="5.4.99.2" evidence="4"/>
<evidence type="ECO:0000256" key="2">
    <source>
        <dbReference type="ARBA" id="ARBA00008465"/>
    </source>
</evidence>
<keyword evidence="5" id="KW-0846">Cobalamin</keyword>
<protein>
    <recommendedName>
        <fullName evidence="4">methylmalonyl-CoA mutase</fullName>
        <ecNumber evidence="4">5.4.99.2</ecNumber>
    </recommendedName>
</protein>
<feature type="domain" description="Methylmalonyl-CoA mutase alpha/beta chain catalytic" evidence="9">
    <location>
        <begin position="217"/>
        <end position="467"/>
    </location>
</feature>
<dbReference type="Gene3D" id="3.40.50.280">
    <property type="entry name" value="Cobalamin-binding domain"/>
    <property type="match status" value="1"/>
</dbReference>
<dbReference type="CDD" id="cd03677">
    <property type="entry name" value="MM_CoA_mutase_beta"/>
    <property type="match status" value="1"/>
</dbReference>
<evidence type="ECO:0000256" key="3">
    <source>
        <dbReference type="ARBA" id="ARBA00011870"/>
    </source>
</evidence>
<dbReference type="Proteomes" id="UP000806528">
    <property type="component" value="Unassembled WGS sequence"/>
</dbReference>
<name>A0ABR9P4Q6_9ACTN</name>
<comment type="cofactor">
    <cofactor evidence="1">
        <name>adenosylcob(III)alamin</name>
        <dbReference type="ChEBI" id="CHEBI:18408"/>
    </cofactor>
</comment>
<organism evidence="10 11">
    <name type="scientific">Nocardiopsis coralli</name>
    <dbReference type="NCBI Taxonomy" id="2772213"/>
    <lineage>
        <taxon>Bacteria</taxon>
        <taxon>Bacillati</taxon>
        <taxon>Actinomycetota</taxon>
        <taxon>Actinomycetes</taxon>
        <taxon>Streptosporangiales</taxon>
        <taxon>Nocardiopsidaceae</taxon>
        <taxon>Nocardiopsis</taxon>
    </lineage>
</organism>
<comment type="similarity">
    <text evidence="2">Belongs to the methylmalonyl-CoA mutase family.</text>
</comment>
<evidence type="ECO:0000256" key="5">
    <source>
        <dbReference type="ARBA" id="ARBA00022628"/>
    </source>
</evidence>
<dbReference type="Pfam" id="PF01642">
    <property type="entry name" value="MM_CoA_mutase"/>
    <property type="match status" value="1"/>
</dbReference>
<keyword evidence="7" id="KW-0170">Cobalt</keyword>
<evidence type="ECO:0000313" key="11">
    <source>
        <dbReference type="Proteomes" id="UP000806528"/>
    </source>
</evidence>
<dbReference type="InterPro" id="IPR016176">
    <property type="entry name" value="Cbl-dep_enz_cat"/>
</dbReference>
<feature type="region of interest" description="Disordered" evidence="8">
    <location>
        <begin position="67"/>
        <end position="87"/>
    </location>
</feature>
<dbReference type="RefSeq" id="WP_193121454.1">
    <property type="nucleotide sequence ID" value="NZ_JADBGI010000006.1"/>
</dbReference>
<dbReference type="InterPro" id="IPR058549">
    <property type="entry name" value="MeMalonylCoA_mutase_a/b_site"/>
</dbReference>
<accession>A0ABR9P4Q6</accession>
<dbReference type="PANTHER" id="PTHR48101">
    <property type="entry name" value="METHYLMALONYL-COA MUTASE, MITOCHONDRIAL-RELATED"/>
    <property type="match status" value="1"/>
</dbReference>
<evidence type="ECO:0000256" key="6">
    <source>
        <dbReference type="ARBA" id="ARBA00023235"/>
    </source>
</evidence>